<proteinExistence type="predicted"/>
<protein>
    <submittedName>
        <fullName evidence="2">Uncharacterized protein</fullName>
    </submittedName>
</protein>
<comment type="caution">
    <text evidence="2">The sequence shown here is derived from an EMBL/GenBank/DDBJ whole genome shotgun (WGS) entry which is preliminary data.</text>
</comment>
<dbReference type="EMBL" id="JACVVK020000555">
    <property type="protein sequence ID" value="KAK7466560.1"/>
    <property type="molecule type" value="Genomic_DNA"/>
</dbReference>
<evidence type="ECO:0000256" key="1">
    <source>
        <dbReference type="SAM" id="MobiDB-lite"/>
    </source>
</evidence>
<evidence type="ECO:0000313" key="2">
    <source>
        <dbReference type="EMBL" id="KAK7466560.1"/>
    </source>
</evidence>
<dbReference type="AlphaFoldDB" id="A0ABD0J954"/>
<accession>A0ABD0J954</accession>
<gene>
    <name evidence="2" type="ORF">BaRGS_00037344</name>
</gene>
<feature type="region of interest" description="Disordered" evidence="1">
    <location>
        <begin position="1"/>
        <end position="27"/>
    </location>
</feature>
<keyword evidence="3" id="KW-1185">Reference proteome</keyword>
<feature type="region of interest" description="Disordered" evidence="1">
    <location>
        <begin position="57"/>
        <end position="88"/>
    </location>
</feature>
<reference evidence="2 3" key="1">
    <citation type="journal article" date="2023" name="Sci. Data">
        <title>Genome assembly of the Korean intertidal mud-creeper Batillaria attramentaria.</title>
        <authorList>
            <person name="Patra A.K."/>
            <person name="Ho P.T."/>
            <person name="Jun S."/>
            <person name="Lee S.J."/>
            <person name="Kim Y."/>
            <person name="Won Y.J."/>
        </authorList>
    </citation>
    <scope>NUCLEOTIDE SEQUENCE [LARGE SCALE GENOMIC DNA]</scope>
    <source>
        <strain evidence="2">Wonlab-2016</strain>
    </source>
</reference>
<evidence type="ECO:0000313" key="3">
    <source>
        <dbReference type="Proteomes" id="UP001519460"/>
    </source>
</evidence>
<feature type="compositionally biased region" description="Basic and acidic residues" evidence="1">
    <location>
        <begin position="70"/>
        <end position="88"/>
    </location>
</feature>
<organism evidence="2 3">
    <name type="scientific">Batillaria attramentaria</name>
    <dbReference type="NCBI Taxonomy" id="370345"/>
    <lineage>
        <taxon>Eukaryota</taxon>
        <taxon>Metazoa</taxon>
        <taxon>Spiralia</taxon>
        <taxon>Lophotrochozoa</taxon>
        <taxon>Mollusca</taxon>
        <taxon>Gastropoda</taxon>
        <taxon>Caenogastropoda</taxon>
        <taxon>Sorbeoconcha</taxon>
        <taxon>Cerithioidea</taxon>
        <taxon>Batillariidae</taxon>
        <taxon>Batillaria</taxon>
    </lineage>
</organism>
<name>A0ABD0J954_9CAEN</name>
<sequence>MHSKDSERGQTLRKITRSEGLQKEGGEERYMNVKLARQQPPHPKSYKTVAMFTYPVSSMTGGSRSPDPPKLFKEKNSKKLKKDKEAKI</sequence>
<dbReference type="Proteomes" id="UP001519460">
    <property type="component" value="Unassembled WGS sequence"/>
</dbReference>